<evidence type="ECO:0000256" key="8">
    <source>
        <dbReference type="SAM" id="SignalP"/>
    </source>
</evidence>
<dbReference type="eggNOG" id="COG4775">
    <property type="taxonomic scope" value="Bacteria"/>
</dbReference>
<dbReference type="GO" id="GO:0009279">
    <property type="term" value="C:cell outer membrane"/>
    <property type="evidence" value="ECO:0007669"/>
    <property type="project" value="UniProtKB-UniRule"/>
</dbReference>
<evidence type="ECO:0000313" key="10">
    <source>
        <dbReference type="EMBL" id="ADQ18832.1"/>
    </source>
</evidence>
<dbReference type="PANTHER" id="PTHR12815">
    <property type="entry name" value="SORTING AND ASSEMBLY MACHINERY SAMM50 PROTEIN FAMILY MEMBER"/>
    <property type="match status" value="1"/>
</dbReference>
<dbReference type="AlphaFoldDB" id="E4RV94"/>
<evidence type="ECO:0000256" key="4">
    <source>
        <dbReference type="ARBA" id="ARBA00022729"/>
    </source>
</evidence>
<keyword evidence="11" id="KW-1185">Reference proteome</keyword>
<sequence>MINFQMTYFFRLFFVLLLLSGLTANAQRIGVGRQSTPTAPTSLVDYNNPKEYIIGGITVVGVQYLDKNTLISVAGLNVNEKITIPGERITTAIRRLMDQGILEDVSINITSIEDNKVFLELDLRERPRLNKIVLNGIRNGQKETIEEKIKTYKGKVITEAMVKNMQNIIKKHYLDKGFLHTKVQAQQINDTIRTSTAQIVFNIDRGKKARIDKIEIEGLNEVPKWRALSKMKGTKEKAPLRIFNPSKFREKKYKEDKEKLIAFLNKNGYRNANIDKDSVYINPNGNVGIKLEVTEGQRFYYRNITWVGNYVRNTDTLNLILGIEKGDVYNPEDLQKRLNGKPTGGDVSSYYQDDGYLYFNVEPVEVAVVGDSIDIELRIREGKQATISKIILNGNTKTSDHVVLREILTKPGQKFSRSDLVESVQSLTRLGYFDPQKIDPKPVPQADGTVNIEYTVEEKSSDNIELSGGYSAMQGIIGTFGVVFNNFSIRKIFDFKEYKPLPKGDGQKFSIRLQANGGFQNYSLSFSEPWLGGKKPNSLTVSLWHSVQDLGKMYDRYRRYYANSAYADYYNTLYSSAYYNGYFKNTGLSVGFGKRLNWPDRNFNFSSSLSYQFYDVKDSWYLRGFSNGVAHDLSLGFNLSRYSLDNPQFTRTGSNVSLSGTFNPPYSGLGIEPKNNRMFIEGHKWMFDLDWYTPVVGKFIFHAKANMGFLGRYNSKNDYSPFGRFVLGGAGMGMQNSNSIGIELIGLRGYEEGIVYEPTYNEAADVLNQSAYTRQGGIIYNKYAVELRYPVSLNAQATIYLLTFAEAGNSWGSYKDFNPFKIRRSAGVGARVFMAAFGLLGIDYGYAFDPIPGLPNQGKKAFTFSIGQQIR</sequence>
<dbReference type="InterPro" id="IPR023707">
    <property type="entry name" value="OM_assembly_BamA"/>
</dbReference>
<dbReference type="Gene3D" id="2.40.160.50">
    <property type="entry name" value="membrane protein fhac: a member of the omp85/tpsb transporter family"/>
    <property type="match status" value="1"/>
</dbReference>
<comment type="subcellular location">
    <subcellularLocation>
        <location evidence="1">Membrane</location>
    </subcellularLocation>
</comment>
<reference key="1">
    <citation type="submission" date="2010-11" db="EMBL/GenBank/DDBJ databases">
        <title>The complete genome of Leadbetterella byssophila DSM 17132.</title>
        <authorList>
            <consortium name="US DOE Joint Genome Institute (JGI-PGF)"/>
            <person name="Lucas S."/>
            <person name="Copeland A."/>
            <person name="Lapidus A."/>
            <person name="Glavina del Rio T."/>
            <person name="Dalin E."/>
            <person name="Tice H."/>
            <person name="Bruce D."/>
            <person name="Goodwin L."/>
            <person name="Pitluck S."/>
            <person name="Kyrpides N."/>
            <person name="Mavromatis K."/>
            <person name="Ivanova N."/>
            <person name="Teshima H."/>
            <person name="Brettin T."/>
            <person name="Detter J.C."/>
            <person name="Han C."/>
            <person name="Tapia R."/>
            <person name="Land M."/>
            <person name="Hauser L."/>
            <person name="Markowitz V."/>
            <person name="Cheng J.-F."/>
            <person name="Hugenholtz P."/>
            <person name="Woyke T."/>
            <person name="Wu D."/>
            <person name="Tindall B."/>
            <person name="Pomrenke H.G."/>
            <person name="Brambilla E."/>
            <person name="Klenk H.-P."/>
            <person name="Eisen J.A."/>
        </authorList>
    </citation>
    <scope>NUCLEOTIDE SEQUENCE [LARGE SCALE GENOMIC DNA]</scope>
    <source>
        <strain>DSM 17132</strain>
    </source>
</reference>
<proteinExistence type="predicted"/>
<dbReference type="PROSITE" id="PS51779">
    <property type="entry name" value="POTRA"/>
    <property type="match status" value="2"/>
</dbReference>
<dbReference type="PANTHER" id="PTHR12815:SF47">
    <property type="entry name" value="TRANSLOCATION AND ASSEMBLY MODULE SUBUNIT TAMA"/>
    <property type="match status" value="1"/>
</dbReference>
<evidence type="ECO:0000313" key="11">
    <source>
        <dbReference type="Proteomes" id="UP000007435"/>
    </source>
</evidence>
<dbReference type="KEGG" id="lby:Lbys_3171"/>
<feature type="chain" id="PRO_5003188177" description="Outer membrane protein assembly factor BamA" evidence="8">
    <location>
        <begin position="27"/>
        <end position="871"/>
    </location>
</feature>
<keyword evidence="3" id="KW-0812">Transmembrane</keyword>
<dbReference type="Proteomes" id="UP000007435">
    <property type="component" value="Chromosome"/>
</dbReference>
<dbReference type="NCBIfam" id="TIGR03303">
    <property type="entry name" value="OM_YaeT"/>
    <property type="match status" value="1"/>
</dbReference>
<evidence type="ECO:0000259" key="9">
    <source>
        <dbReference type="PROSITE" id="PS51779"/>
    </source>
</evidence>
<dbReference type="EMBL" id="CP002305">
    <property type="protein sequence ID" value="ADQ18832.1"/>
    <property type="molecule type" value="Genomic_DNA"/>
</dbReference>
<dbReference type="Pfam" id="PF07244">
    <property type="entry name" value="POTRA"/>
    <property type="match status" value="4"/>
</dbReference>
<dbReference type="STRING" id="649349.Lbys_3171"/>
<dbReference type="GO" id="GO:0071709">
    <property type="term" value="P:membrane assembly"/>
    <property type="evidence" value="ECO:0007669"/>
    <property type="project" value="InterPro"/>
</dbReference>
<feature type="signal peptide" evidence="8">
    <location>
        <begin position="1"/>
        <end position="26"/>
    </location>
</feature>
<reference evidence="10 11" key="2">
    <citation type="journal article" date="2011" name="Stand. Genomic Sci.">
        <title>Complete genome sequence of Leadbetterella byssophila type strain (4M15).</title>
        <authorList>
            <person name="Abt B."/>
            <person name="Teshima H."/>
            <person name="Lucas S."/>
            <person name="Lapidus A."/>
            <person name="Del Rio T.G."/>
            <person name="Nolan M."/>
            <person name="Tice H."/>
            <person name="Cheng J.F."/>
            <person name="Pitluck S."/>
            <person name="Liolios K."/>
            <person name="Pagani I."/>
            <person name="Ivanova N."/>
            <person name="Mavromatis K."/>
            <person name="Pati A."/>
            <person name="Tapia R."/>
            <person name="Han C."/>
            <person name="Goodwin L."/>
            <person name="Chen A."/>
            <person name="Palaniappan K."/>
            <person name="Land M."/>
            <person name="Hauser L."/>
            <person name="Chang Y.J."/>
            <person name="Jeffries C.D."/>
            <person name="Rohde M."/>
            <person name="Goker M."/>
            <person name="Tindall B.J."/>
            <person name="Detter J.C."/>
            <person name="Woyke T."/>
            <person name="Bristow J."/>
            <person name="Eisen J.A."/>
            <person name="Markowitz V."/>
            <person name="Hugenholtz P."/>
            <person name="Klenk H.P."/>
            <person name="Kyrpides N.C."/>
        </authorList>
    </citation>
    <scope>NUCLEOTIDE SEQUENCE [LARGE SCALE GENOMIC DNA]</scope>
    <source>
        <strain evidence="11">DSM 17132 / JCM 16389 / KACC 11308 / NBRC 106382 / 4M15</strain>
    </source>
</reference>
<gene>
    <name evidence="10" type="ordered locus">Lbys_3171</name>
</gene>
<evidence type="ECO:0000256" key="5">
    <source>
        <dbReference type="ARBA" id="ARBA00023136"/>
    </source>
</evidence>
<protein>
    <recommendedName>
        <fullName evidence="7">Outer membrane protein assembly factor BamA</fullName>
    </recommendedName>
</protein>
<name>E4RV94_LEAB4</name>
<evidence type="ECO:0000256" key="1">
    <source>
        <dbReference type="ARBA" id="ARBA00004370"/>
    </source>
</evidence>
<dbReference type="Gene3D" id="3.10.20.310">
    <property type="entry name" value="membrane protein fhac"/>
    <property type="match status" value="5"/>
</dbReference>
<evidence type="ECO:0000256" key="2">
    <source>
        <dbReference type="ARBA" id="ARBA00022452"/>
    </source>
</evidence>
<keyword evidence="6" id="KW-0998">Cell outer membrane</keyword>
<dbReference type="HOGENOM" id="CLU_007664_3_0_10"/>
<dbReference type="InterPro" id="IPR034746">
    <property type="entry name" value="POTRA"/>
</dbReference>
<dbReference type="InterPro" id="IPR039910">
    <property type="entry name" value="D15-like"/>
</dbReference>
<evidence type="ECO:0000256" key="6">
    <source>
        <dbReference type="ARBA" id="ARBA00023237"/>
    </source>
</evidence>
<keyword evidence="5" id="KW-0472">Membrane</keyword>
<evidence type="ECO:0000256" key="7">
    <source>
        <dbReference type="NCBIfam" id="TIGR03303"/>
    </source>
</evidence>
<organism evidence="10 11">
    <name type="scientific">Leadbetterella byssophila (strain DSM 17132 / JCM 16389 / KACC 11308 / NBRC 106382 / 4M15)</name>
    <dbReference type="NCBI Taxonomy" id="649349"/>
    <lineage>
        <taxon>Bacteria</taxon>
        <taxon>Pseudomonadati</taxon>
        <taxon>Bacteroidota</taxon>
        <taxon>Cytophagia</taxon>
        <taxon>Cytophagales</taxon>
        <taxon>Leadbetterellaceae</taxon>
        <taxon>Leadbetterella</taxon>
    </lineage>
</organism>
<feature type="domain" description="POTRA" evidence="9">
    <location>
        <begin position="385"/>
        <end position="459"/>
    </location>
</feature>
<dbReference type="InterPro" id="IPR010827">
    <property type="entry name" value="BamA/TamA_POTRA"/>
</dbReference>
<accession>E4RV94</accession>
<feature type="domain" description="POTRA" evidence="9">
    <location>
        <begin position="52"/>
        <end position="126"/>
    </location>
</feature>
<evidence type="ECO:0000256" key="3">
    <source>
        <dbReference type="ARBA" id="ARBA00022692"/>
    </source>
</evidence>
<keyword evidence="2" id="KW-1134">Transmembrane beta strand</keyword>
<keyword evidence="4 8" id="KW-0732">Signal</keyword>
<dbReference type="PIRSF" id="PIRSF006076">
    <property type="entry name" value="OM_assembly_OMP85"/>
    <property type="match status" value="1"/>
</dbReference>